<protein>
    <submittedName>
        <fullName evidence="1">Uncharacterized protein</fullName>
    </submittedName>
</protein>
<evidence type="ECO:0000313" key="1">
    <source>
        <dbReference type="EMBL" id="RXW33550.1"/>
    </source>
</evidence>
<dbReference type="Proteomes" id="UP000290624">
    <property type="component" value="Unassembled WGS sequence"/>
</dbReference>
<gene>
    <name evidence="1" type="ORF">C1706_02010</name>
</gene>
<organism evidence="1 2">
    <name type="scientific">Propioniciclava flava</name>
    <dbReference type="NCBI Taxonomy" id="2072026"/>
    <lineage>
        <taxon>Bacteria</taxon>
        <taxon>Bacillati</taxon>
        <taxon>Actinomycetota</taxon>
        <taxon>Actinomycetes</taxon>
        <taxon>Propionibacteriales</taxon>
        <taxon>Propionibacteriaceae</taxon>
        <taxon>Propioniciclava</taxon>
    </lineage>
</organism>
<keyword evidence="2" id="KW-1185">Reference proteome</keyword>
<dbReference type="AlphaFoldDB" id="A0A4Q2EIX1"/>
<evidence type="ECO:0000313" key="2">
    <source>
        <dbReference type="Proteomes" id="UP000290624"/>
    </source>
</evidence>
<comment type="caution">
    <text evidence="1">The sequence shown here is derived from an EMBL/GenBank/DDBJ whole genome shotgun (WGS) entry which is preliminary data.</text>
</comment>
<reference evidence="1 2" key="1">
    <citation type="submission" date="2018-01" db="EMBL/GenBank/DDBJ databases">
        <title>Lactibacter flavus gen. nov., sp. nov., a novel bacterium of the family Propionibacteriaceae isolated from raw milk and dairy products.</title>
        <authorList>
            <person name="Wenning M."/>
            <person name="Breitenwieser F."/>
            <person name="Huptas C."/>
            <person name="von Neubeck M."/>
            <person name="Busse H.-J."/>
            <person name="Scherer S."/>
        </authorList>
    </citation>
    <scope>NUCLEOTIDE SEQUENCE [LARGE SCALE GENOMIC DNA]</scope>
    <source>
        <strain evidence="1 2">VG341</strain>
    </source>
</reference>
<dbReference type="EMBL" id="PPCV01000001">
    <property type="protein sequence ID" value="RXW33550.1"/>
    <property type="molecule type" value="Genomic_DNA"/>
</dbReference>
<dbReference type="OrthoDB" id="3232804at2"/>
<proteinExistence type="predicted"/>
<sequence>MSRRRRKKKWQPSFSRVFCDETGKRQYHDYGDATHVALRRSRYAALRTSGGGHWVSPPAARSIRSR</sequence>
<name>A0A4Q2EIX1_9ACTN</name>
<accession>A0A4Q2EIX1</accession>